<dbReference type="AlphaFoldDB" id="A0A5T9QVW8"/>
<dbReference type="EMBL" id="AAGHLF010000011">
    <property type="protein sequence ID" value="EBO1036391.1"/>
    <property type="molecule type" value="Genomic_DNA"/>
</dbReference>
<dbReference type="GO" id="GO:0006313">
    <property type="term" value="P:DNA transposition"/>
    <property type="evidence" value="ECO:0007669"/>
    <property type="project" value="InterPro"/>
</dbReference>
<dbReference type="GO" id="GO:0003677">
    <property type="term" value="F:DNA binding"/>
    <property type="evidence" value="ECO:0007669"/>
    <property type="project" value="InterPro"/>
</dbReference>
<comment type="caution">
    <text evidence="1">The sequence shown here is derived from an EMBL/GenBank/DDBJ whole genome shotgun (WGS) entry which is preliminary data.</text>
</comment>
<gene>
    <name evidence="1" type="ORF">D3T71_10120</name>
</gene>
<dbReference type="Pfam" id="PF03400">
    <property type="entry name" value="DDE_Tnp_IS1"/>
    <property type="match status" value="1"/>
</dbReference>
<proteinExistence type="predicted"/>
<organism evidence="1">
    <name type="scientific">Salmonella enterica</name>
    <name type="common">Salmonella choleraesuis</name>
    <dbReference type="NCBI Taxonomy" id="28901"/>
    <lineage>
        <taxon>Bacteria</taxon>
        <taxon>Pseudomonadati</taxon>
        <taxon>Pseudomonadota</taxon>
        <taxon>Gammaproteobacteria</taxon>
        <taxon>Enterobacterales</taxon>
        <taxon>Enterobacteriaceae</taxon>
        <taxon>Salmonella</taxon>
    </lineage>
</organism>
<evidence type="ECO:0000313" key="1">
    <source>
        <dbReference type="EMBL" id="EBO1036391.1"/>
    </source>
</evidence>
<dbReference type="GO" id="GO:0004803">
    <property type="term" value="F:transposase activity"/>
    <property type="evidence" value="ECO:0007669"/>
    <property type="project" value="InterPro"/>
</dbReference>
<name>A0A5T9QVW8_SALER</name>
<sequence length="35" mass="4413">MYRYYRAYPLLPKEKHLMSKRFTQGIERQNPNLRN</sequence>
<reference evidence="1" key="1">
    <citation type="submission" date="2018-09" db="EMBL/GenBank/DDBJ databases">
        <authorList>
            <consortium name="GenomeTrakr network: Whole genome sequencing for foodborne pathogen traceback"/>
        </authorList>
    </citation>
    <scope>NUCLEOTIDE SEQUENCE</scope>
    <source>
        <strain evidence="1">FSIS21822068</strain>
    </source>
</reference>
<protein>
    <recommendedName>
        <fullName evidence="2">Transposase</fullName>
    </recommendedName>
</protein>
<dbReference type="InterPro" id="IPR005063">
    <property type="entry name" value="Transposase_27"/>
</dbReference>
<evidence type="ECO:0008006" key="2">
    <source>
        <dbReference type="Google" id="ProtNLM"/>
    </source>
</evidence>
<accession>A0A5T9QVW8</accession>